<organism evidence="5">
    <name type="scientific">Cladocopium goreaui</name>
    <dbReference type="NCBI Taxonomy" id="2562237"/>
    <lineage>
        <taxon>Eukaryota</taxon>
        <taxon>Sar</taxon>
        <taxon>Alveolata</taxon>
        <taxon>Dinophyceae</taxon>
        <taxon>Suessiales</taxon>
        <taxon>Symbiodiniaceae</taxon>
        <taxon>Cladocopium</taxon>
    </lineage>
</organism>
<dbReference type="PROSITE" id="PS01360">
    <property type="entry name" value="ZF_MYND_1"/>
    <property type="match status" value="1"/>
</dbReference>
<gene>
    <name evidence="5" type="ORF">C1SCF055_LOCUS28594</name>
</gene>
<keyword evidence="1" id="KW-0479">Metal-binding</keyword>
<reference evidence="5" key="1">
    <citation type="submission" date="2022-10" db="EMBL/GenBank/DDBJ databases">
        <authorList>
            <person name="Chen Y."/>
            <person name="Dougan E. K."/>
            <person name="Chan C."/>
            <person name="Rhodes N."/>
            <person name="Thang M."/>
        </authorList>
    </citation>
    <scope>NUCLEOTIDE SEQUENCE</scope>
</reference>
<dbReference type="GO" id="GO:0008270">
    <property type="term" value="F:zinc ion binding"/>
    <property type="evidence" value="ECO:0007669"/>
    <property type="project" value="UniProtKB-KW"/>
</dbReference>
<dbReference type="Proteomes" id="UP001152797">
    <property type="component" value="Unassembled WGS sequence"/>
</dbReference>
<proteinExistence type="predicted"/>
<feature type="domain" description="MYND-type" evidence="4">
    <location>
        <begin position="213"/>
        <end position="251"/>
    </location>
</feature>
<dbReference type="EMBL" id="CAMXCT030003135">
    <property type="protein sequence ID" value="CAL4789966.1"/>
    <property type="molecule type" value="Genomic_DNA"/>
</dbReference>
<keyword evidence="3" id="KW-0862">Zinc</keyword>
<dbReference type="Pfam" id="PF01753">
    <property type="entry name" value="zf-MYND"/>
    <property type="match status" value="1"/>
</dbReference>
<dbReference type="SUPFAM" id="SSF144232">
    <property type="entry name" value="HIT/MYND zinc finger-like"/>
    <property type="match status" value="1"/>
</dbReference>
<dbReference type="AlphaFoldDB" id="A0A9P1D3H3"/>
<reference evidence="6" key="2">
    <citation type="submission" date="2024-04" db="EMBL/GenBank/DDBJ databases">
        <authorList>
            <person name="Chen Y."/>
            <person name="Shah S."/>
            <person name="Dougan E. K."/>
            <person name="Thang M."/>
            <person name="Chan C."/>
        </authorList>
    </citation>
    <scope>NUCLEOTIDE SEQUENCE [LARGE SCALE GENOMIC DNA]</scope>
</reference>
<keyword evidence="2" id="KW-0863">Zinc-finger</keyword>
<name>A0A9P1D3H3_9DINO</name>
<dbReference type="EMBL" id="CAMXCT010003135">
    <property type="protein sequence ID" value="CAI4002654.1"/>
    <property type="molecule type" value="Genomic_DNA"/>
</dbReference>
<comment type="caution">
    <text evidence="5">The sequence shown here is derived from an EMBL/GenBank/DDBJ whole genome shotgun (WGS) entry which is preliminary data.</text>
</comment>
<evidence type="ECO:0000256" key="3">
    <source>
        <dbReference type="ARBA" id="ARBA00022833"/>
    </source>
</evidence>
<protein>
    <recommendedName>
        <fullName evidence="4">MYND-type domain-containing protein</fullName>
    </recommendedName>
</protein>
<sequence>MGAALSNSGLALSALCTVIGLGAWAVLWLKRRSTVLPDVSVPEATMAFGRGKERFKRAACARALCSIINGEVQVLEEVLDESQGKHPEFGGVLPDGRGLLSVTLDDLAATGPASETEAFADLLLACTAFDAAWDETDEWNALTMKVVKHLKDDLHALDRIAVLERQAAGSVLQKAAVLRQRLHGDRTMKPESLEGSECLDVPMMLSMNTRVQCPVCMTMRTDLVRCPTCRNVGYCSARHLQADVDRHQFWCN</sequence>
<evidence type="ECO:0000313" key="6">
    <source>
        <dbReference type="EMBL" id="CAL1156029.1"/>
    </source>
</evidence>
<evidence type="ECO:0000256" key="1">
    <source>
        <dbReference type="ARBA" id="ARBA00022723"/>
    </source>
</evidence>
<dbReference type="OrthoDB" id="410954at2759"/>
<dbReference type="Gene3D" id="6.10.140.2220">
    <property type="match status" value="1"/>
</dbReference>
<dbReference type="EMBL" id="CAMXCT020003135">
    <property type="protein sequence ID" value="CAL1156029.1"/>
    <property type="molecule type" value="Genomic_DNA"/>
</dbReference>
<evidence type="ECO:0000259" key="4">
    <source>
        <dbReference type="PROSITE" id="PS01360"/>
    </source>
</evidence>
<accession>A0A9P1D3H3</accession>
<evidence type="ECO:0000313" key="7">
    <source>
        <dbReference type="Proteomes" id="UP001152797"/>
    </source>
</evidence>
<dbReference type="InterPro" id="IPR002893">
    <property type="entry name" value="Znf_MYND"/>
</dbReference>
<evidence type="ECO:0000256" key="2">
    <source>
        <dbReference type="ARBA" id="ARBA00022771"/>
    </source>
</evidence>
<evidence type="ECO:0000313" key="5">
    <source>
        <dbReference type="EMBL" id="CAI4002654.1"/>
    </source>
</evidence>
<keyword evidence="7" id="KW-1185">Reference proteome</keyword>